<organism evidence="1 2">
    <name type="scientific">Caldanaerobacter subterraneus</name>
    <dbReference type="NCBI Taxonomy" id="911092"/>
    <lineage>
        <taxon>Bacteria</taxon>
        <taxon>Bacillati</taxon>
        <taxon>Bacillota</taxon>
        <taxon>Clostridia</taxon>
        <taxon>Thermoanaerobacterales</taxon>
        <taxon>Thermoanaerobacteraceae</taxon>
        <taxon>Caldanaerobacter</taxon>
    </lineage>
</organism>
<reference evidence="1 2" key="1">
    <citation type="submission" date="2019-03" db="EMBL/GenBank/DDBJ databases">
        <title>Genomic Encyclopedia of Type Strains, Phase IV (KMG-IV): sequencing the most valuable type-strain genomes for metagenomic binning, comparative biology and taxonomic classification.</title>
        <authorList>
            <person name="Goeker M."/>
        </authorList>
    </citation>
    <scope>NUCLEOTIDE SEQUENCE [LARGE SCALE GENOMIC DNA]</scope>
    <source>
        <strain evidence="1 2">DSM 13054</strain>
    </source>
</reference>
<evidence type="ECO:0000313" key="1">
    <source>
        <dbReference type="EMBL" id="TCO57791.1"/>
    </source>
</evidence>
<comment type="caution">
    <text evidence="1">The sequence shown here is derived from an EMBL/GenBank/DDBJ whole genome shotgun (WGS) entry which is preliminary data.</text>
</comment>
<evidence type="ECO:0000313" key="2">
    <source>
        <dbReference type="Proteomes" id="UP000294886"/>
    </source>
</evidence>
<name>A0A4R2JDS1_9THEO</name>
<dbReference type="RefSeq" id="WP_132040638.1">
    <property type="nucleotide sequence ID" value="NZ_SLWU01000028.1"/>
</dbReference>
<dbReference type="EMBL" id="SLWU01000028">
    <property type="protein sequence ID" value="TCO57791.1"/>
    <property type="molecule type" value="Genomic_DNA"/>
</dbReference>
<dbReference type="Proteomes" id="UP000294886">
    <property type="component" value="Unassembled WGS sequence"/>
</dbReference>
<dbReference type="AlphaFoldDB" id="A0A4R2JDS1"/>
<sequence>MVFICTGIEKLDELLKHKLKENKIDSEIIFYADYLLEEKSRDLYDTVILAPREDIKLPFKDFLFALRQRDKRVILLPGNEESKHLGYALALGIYDIVFDPVTPEKVVNAVKNPGKFSNVQQYFLGLKGKVSFSGEAVKKVERQNISPEETVKVSTAAEPDKTKEEAALNQIKGIMKLLGQKVTKDDINEALVELEDAVIRLLF</sequence>
<proteinExistence type="predicted"/>
<protein>
    <submittedName>
        <fullName evidence="1">Uncharacterized protein</fullName>
    </submittedName>
</protein>
<gene>
    <name evidence="1" type="ORF">EV203_12820</name>
</gene>
<accession>A0A4R2JDS1</accession>